<evidence type="ECO:0000313" key="8">
    <source>
        <dbReference type="Proteomes" id="UP000198157"/>
    </source>
</evidence>
<feature type="active site" evidence="4">
    <location>
        <position position="138"/>
    </location>
</feature>
<dbReference type="AlphaFoldDB" id="A0A246HH18"/>
<keyword evidence="1 4" id="KW-0378">Hydrolase</keyword>
<dbReference type="Pfam" id="PF01339">
    <property type="entry name" value="CheB_methylest"/>
    <property type="match status" value="1"/>
</dbReference>
<feature type="active site" evidence="4">
    <location>
        <position position="18"/>
    </location>
</feature>
<keyword evidence="5" id="KW-0812">Transmembrane</keyword>
<feature type="transmembrane region" description="Helical" evidence="5">
    <location>
        <begin position="12"/>
        <end position="44"/>
    </location>
</feature>
<dbReference type="OrthoDB" id="9791760at2"/>
<feature type="active site" evidence="4">
    <location>
        <position position="45"/>
    </location>
</feature>
<comment type="caution">
    <text evidence="7">The sequence shown here is derived from an EMBL/GenBank/DDBJ whole genome shotgun (WGS) entry which is preliminary data.</text>
</comment>
<dbReference type="Gene3D" id="3.40.50.180">
    <property type="entry name" value="Methylesterase CheB, C-terminal domain"/>
    <property type="match status" value="1"/>
</dbReference>
<dbReference type="InterPro" id="IPR035909">
    <property type="entry name" value="CheB_C"/>
</dbReference>
<evidence type="ECO:0000256" key="4">
    <source>
        <dbReference type="PROSITE-ProRule" id="PRU00050"/>
    </source>
</evidence>
<dbReference type="Proteomes" id="UP000198157">
    <property type="component" value="Unassembled WGS sequence"/>
</dbReference>
<evidence type="ECO:0000256" key="5">
    <source>
        <dbReference type="SAM" id="Phobius"/>
    </source>
</evidence>
<dbReference type="SUPFAM" id="SSF52738">
    <property type="entry name" value="Methylesterase CheB, C-terminal domain"/>
    <property type="match status" value="1"/>
</dbReference>
<dbReference type="GO" id="GO:0000156">
    <property type="term" value="F:phosphorelay response regulator activity"/>
    <property type="evidence" value="ECO:0007669"/>
    <property type="project" value="InterPro"/>
</dbReference>
<feature type="domain" description="CheB-type methylesterase" evidence="6">
    <location>
        <begin position="6"/>
        <end position="194"/>
    </location>
</feature>
<dbReference type="EMBL" id="NIVS01000060">
    <property type="protein sequence ID" value="OWQ49364.1"/>
    <property type="molecule type" value="Genomic_DNA"/>
</dbReference>
<dbReference type="PROSITE" id="PS50122">
    <property type="entry name" value="CHEB"/>
    <property type="match status" value="1"/>
</dbReference>
<keyword evidence="5" id="KW-0472">Membrane</keyword>
<dbReference type="CDD" id="cd16433">
    <property type="entry name" value="CheB"/>
    <property type="match status" value="1"/>
</dbReference>
<dbReference type="GO" id="GO:0008984">
    <property type="term" value="F:protein-glutamate methylesterase activity"/>
    <property type="evidence" value="ECO:0007669"/>
    <property type="project" value="UniProtKB-EC"/>
</dbReference>
<dbReference type="GO" id="GO:0006935">
    <property type="term" value="P:chemotaxis"/>
    <property type="evidence" value="ECO:0007669"/>
    <property type="project" value="UniProtKB-UniRule"/>
</dbReference>
<reference evidence="7 8" key="1">
    <citation type="submission" date="2017-06" db="EMBL/GenBank/DDBJ databases">
        <authorList>
            <person name="Kim H.J."/>
            <person name="Triplett B.A."/>
        </authorList>
    </citation>
    <scope>NUCLEOTIDE SEQUENCE [LARGE SCALE GENOMIC DNA]</scope>
    <source>
        <strain evidence="7 8">13146</strain>
    </source>
</reference>
<name>A0A246HH18_STEMA</name>
<dbReference type="PANTHER" id="PTHR42872">
    <property type="entry name" value="PROTEIN-GLUTAMATE METHYLESTERASE/PROTEIN-GLUTAMINE GLUTAMINASE"/>
    <property type="match status" value="1"/>
</dbReference>
<organism evidence="7 8">
    <name type="scientific">Stenotrophomonas maltophilia</name>
    <name type="common">Pseudomonas maltophilia</name>
    <name type="synonym">Xanthomonas maltophilia</name>
    <dbReference type="NCBI Taxonomy" id="40324"/>
    <lineage>
        <taxon>Bacteria</taxon>
        <taxon>Pseudomonadati</taxon>
        <taxon>Pseudomonadota</taxon>
        <taxon>Gammaproteobacteria</taxon>
        <taxon>Lysobacterales</taxon>
        <taxon>Lysobacteraceae</taxon>
        <taxon>Stenotrophomonas</taxon>
        <taxon>Stenotrophomonas maltophilia group</taxon>
    </lineage>
</organism>
<comment type="catalytic activity">
    <reaction evidence="3">
        <text>[protein]-L-glutamate 5-O-methyl ester + H2O = L-glutamyl-[protein] + methanol + H(+)</text>
        <dbReference type="Rhea" id="RHEA:23236"/>
        <dbReference type="Rhea" id="RHEA-COMP:10208"/>
        <dbReference type="Rhea" id="RHEA-COMP:10311"/>
        <dbReference type="ChEBI" id="CHEBI:15377"/>
        <dbReference type="ChEBI" id="CHEBI:15378"/>
        <dbReference type="ChEBI" id="CHEBI:17790"/>
        <dbReference type="ChEBI" id="CHEBI:29973"/>
        <dbReference type="ChEBI" id="CHEBI:82795"/>
        <dbReference type="EC" id="3.1.1.61"/>
    </reaction>
</comment>
<proteinExistence type="predicted"/>
<evidence type="ECO:0000256" key="3">
    <source>
        <dbReference type="ARBA" id="ARBA00048267"/>
    </source>
</evidence>
<evidence type="ECO:0000313" key="7">
    <source>
        <dbReference type="EMBL" id="OWQ49364.1"/>
    </source>
</evidence>
<dbReference type="InterPro" id="IPR000673">
    <property type="entry name" value="Sig_transdc_resp-reg_Me-estase"/>
</dbReference>
<evidence type="ECO:0000259" key="6">
    <source>
        <dbReference type="PROSITE" id="PS50122"/>
    </source>
</evidence>
<dbReference type="PANTHER" id="PTHR42872:SF6">
    <property type="entry name" value="PROTEIN-GLUTAMATE METHYLESTERASE_PROTEIN-GLUTAMINE GLUTAMINASE"/>
    <property type="match status" value="1"/>
</dbReference>
<keyword evidence="4" id="KW-0145">Chemotaxis</keyword>
<sequence length="194" mass="20095">MSGASQRSRFDLVVIGASAGGVSALQALLSALPTTLALPVLVVLHLPRDRPSRIADLLDAGCPLPVREAEDKQPLQAGTVTFAPPDYHLLVEDRDTLALSVDPPVLFSRPAIDPLFESAADVFGDGVLAILLTGASSDGSDGVAAVRQVGGEAWIQCPEEAYSSMMPASALAHAGADAVLPLTSICTRMKGLTR</sequence>
<dbReference type="GO" id="GO:0005737">
    <property type="term" value="C:cytoplasm"/>
    <property type="evidence" value="ECO:0007669"/>
    <property type="project" value="InterPro"/>
</dbReference>
<keyword evidence="5" id="KW-1133">Transmembrane helix</keyword>
<evidence type="ECO:0000256" key="1">
    <source>
        <dbReference type="ARBA" id="ARBA00022801"/>
    </source>
</evidence>
<protein>
    <recommendedName>
        <fullName evidence="2">protein-glutamate methylesterase</fullName>
        <ecNumber evidence="2">3.1.1.61</ecNumber>
    </recommendedName>
</protein>
<accession>A0A246HH18</accession>
<dbReference type="EC" id="3.1.1.61" evidence="2"/>
<evidence type="ECO:0000256" key="2">
    <source>
        <dbReference type="ARBA" id="ARBA00039140"/>
    </source>
</evidence>
<gene>
    <name evidence="7" type="ORF">CEE60_19805</name>
</gene>